<gene>
    <name evidence="1" type="ORF">BKG84_12050</name>
</gene>
<accession>A0A1S1M6Y0</accession>
<comment type="caution">
    <text evidence="1">The sequence shown here is derived from an EMBL/GenBank/DDBJ whole genome shotgun (WGS) entry which is preliminary data.</text>
</comment>
<evidence type="ECO:0000313" key="2">
    <source>
        <dbReference type="Proteomes" id="UP000179441"/>
    </source>
</evidence>
<reference evidence="1 2" key="1">
    <citation type="submission" date="2016-10" db="EMBL/GenBank/DDBJ databases">
        <title>Evaluation of Human, Veterinary and Environmental Mycobacterium chelonae Isolates by Core Genome Phylogenomic Analysis, Targeted Gene Comparison, and Anti-microbial Susceptibility Patterns: A Tale of Mistaken Identities.</title>
        <authorList>
            <person name="Fogelson S.B."/>
            <person name="Camus A.C."/>
            <person name="Lorenz W."/>
            <person name="Vasireddy R."/>
            <person name="Vasireddy S."/>
            <person name="Smith T."/>
            <person name="Brown-Elliott B.A."/>
            <person name="Wallace R.J.Jr."/>
            <person name="Hasan N.A."/>
            <person name="Reischl U."/>
            <person name="Sanchez S."/>
        </authorList>
    </citation>
    <scope>NUCLEOTIDE SEQUENCE [LARGE SCALE GENOMIC DNA]</scope>
    <source>
        <strain evidence="1 2">15518</strain>
    </source>
</reference>
<evidence type="ECO:0000313" key="1">
    <source>
        <dbReference type="EMBL" id="OHU79010.1"/>
    </source>
</evidence>
<organism evidence="1 2">
    <name type="scientific">Mycobacteroides chelonae</name>
    <name type="common">Mycobacterium chelonae</name>
    <dbReference type="NCBI Taxonomy" id="1774"/>
    <lineage>
        <taxon>Bacteria</taxon>
        <taxon>Bacillati</taxon>
        <taxon>Actinomycetota</taxon>
        <taxon>Actinomycetes</taxon>
        <taxon>Mycobacteriales</taxon>
        <taxon>Mycobacteriaceae</taxon>
        <taxon>Mycobacteroides</taxon>
    </lineage>
</organism>
<sequence>MSITIEPRRHGAGALLNQALAPTERINRIGAGSMIDAAVAKGLRRYWRRSRRKLAVTFELKALPPTRRRKLIRLCASQVLP</sequence>
<dbReference type="Proteomes" id="UP000179441">
    <property type="component" value="Unassembled WGS sequence"/>
</dbReference>
<proteinExistence type="predicted"/>
<dbReference type="EMBL" id="MLIS01000001">
    <property type="protein sequence ID" value="OHU79010.1"/>
    <property type="molecule type" value="Genomic_DNA"/>
</dbReference>
<name>A0A1S1M6Y0_MYCCH</name>
<protein>
    <submittedName>
        <fullName evidence="1">Uncharacterized protein</fullName>
    </submittedName>
</protein>
<keyword evidence="2" id="KW-1185">Reference proteome</keyword>
<dbReference type="AlphaFoldDB" id="A0A1S1M6Y0"/>